<dbReference type="GO" id="GO:0006313">
    <property type="term" value="P:DNA transposition"/>
    <property type="evidence" value="ECO:0007669"/>
    <property type="project" value="InterPro"/>
</dbReference>
<evidence type="ECO:0000259" key="1">
    <source>
        <dbReference type="Pfam" id="PF01548"/>
    </source>
</evidence>
<dbReference type="Proteomes" id="UP000184212">
    <property type="component" value="Unassembled WGS sequence"/>
</dbReference>
<dbReference type="GO" id="GO:0003677">
    <property type="term" value="F:DNA binding"/>
    <property type="evidence" value="ECO:0007669"/>
    <property type="project" value="InterPro"/>
</dbReference>
<dbReference type="PANTHER" id="PTHR33055">
    <property type="entry name" value="TRANSPOSASE FOR INSERTION SEQUENCE ELEMENT IS1111A"/>
    <property type="match status" value="1"/>
</dbReference>
<evidence type="ECO:0000313" key="2">
    <source>
        <dbReference type="EMBL" id="SHG78363.1"/>
    </source>
</evidence>
<name>A0A1M5MNL9_9BACT</name>
<dbReference type="InterPro" id="IPR047650">
    <property type="entry name" value="Transpos_IS110"/>
</dbReference>
<dbReference type="EMBL" id="FQWQ01000001">
    <property type="protein sequence ID" value="SHG78363.1"/>
    <property type="molecule type" value="Genomic_DNA"/>
</dbReference>
<sequence length="123" mass="14198">MKPTRAFEKRKFTYFIGIDISKYWFDFAVLTKAGKILSGQVENHPIGFIEFEKILKNAQVPFTNRTLIIMEDAGQYDDKLVDFLSKRKSLLCLEHALKIRRSMGMVRGKSGKLDAERIIVRLG</sequence>
<accession>A0A1M5MNL9</accession>
<dbReference type="OrthoDB" id="964423at2"/>
<protein>
    <submittedName>
        <fullName evidence="2">Transposase</fullName>
    </submittedName>
</protein>
<dbReference type="AlphaFoldDB" id="A0A1M5MNL9"/>
<keyword evidence="3" id="KW-1185">Reference proteome</keyword>
<evidence type="ECO:0000313" key="3">
    <source>
        <dbReference type="Proteomes" id="UP000184212"/>
    </source>
</evidence>
<dbReference type="InterPro" id="IPR002525">
    <property type="entry name" value="Transp_IS110-like_N"/>
</dbReference>
<feature type="domain" description="Transposase IS110-like N-terminal" evidence="1">
    <location>
        <begin position="16"/>
        <end position="116"/>
    </location>
</feature>
<gene>
    <name evidence="2" type="ORF">SAMN04488109_1816</name>
</gene>
<dbReference type="STRING" id="947013.SAMN04488109_1816"/>
<reference evidence="2 3" key="1">
    <citation type="submission" date="2016-11" db="EMBL/GenBank/DDBJ databases">
        <authorList>
            <person name="Jaros S."/>
            <person name="Januszkiewicz K."/>
            <person name="Wedrychowicz H."/>
        </authorList>
    </citation>
    <scope>NUCLEOTIDE SEQUENCE [LARGE SCALE GENOMIC DNA]</scope>
    <source>
        <strain evidence="2 3">DSM 24574</strain>
    </source>
</reference>
<dbReference type="Pfam" id="PF01548">
    <property type="entry name" value="DEDD_Tnp_IS110"/>
    <property type="match status" value="1"/>
</dbReference>
<proteinExistence type="predicted"/>
<dbReference type="RefSeq" id="WP_073132941.1">
    <property type="nucleotide sequence ID" value="NZ_FQWQ01000001.1"/>
</dbReference>
<organism evidence="2 3">
    <name type="scientific">Chryseolinea serpens</name>
    <dbReference type="NCBI Taxonomy" id="947013"/>
    <lineage>
        <taxon>Bacteria</taxon>
        <taxon>Pseudomonadati</taxon>
        <taxon>Bacteroidota</taxon>
        <taxon>Cytophagia</taxon>
        <taxon>Cytophagales</taxon>
        <taxon>Fulvivirgaceae</taxon>
        <taxon>Chryseolinea</taxon>
    </lineage>
</organism>
<dbReference type="GO" id="GO:0004803">
    <property type="term" value="F:transposase activity"/>
    <property type="evidence" value="ECO:0007669"/>
    <property type="project" value="InterPro"/>
</dbReference>